<keyword evidence="1" id="KW-0812">Transmembrane</keyword>
<dbReference type="Proteomes" id="UP001404845">
    <property type="component" value="Unassembled WGS sequence"/>
</dbReference>
<keyword evidence="1" id="KW-0472">Membrane</keyword>
<feature type="transmembrane region" description="Helical" evidence="1">
    <location>
        <begin position="137"/>
        <end position="156"/>
    </location>
</feature>
<gene>
    <name evidence="2" type="ORF">PUR21_23740</name>
</gene>
<dbReference type="PANTHER" id="PTHR36535:SF1">
    <property type="entry name" value="DUF1772 DOMAIN-CONTAINING PROTEIN"/>
    <property type="match status" value="1"/>
</dbReference>
<keyword evidence="1" id="KW-1133">Transmembrane helix</keyword>
<accession>A0ABU9ZGQ0</accession>
<sequence length="157" mass="16668">MIPALLALVIAALFTGAALYILVAEQPARLLIPEPALLVQWRRAYHGGTAMQGSLAVLGFLCAALAWWLTGRTGFLAGGLVLVANWPYTLIVIMPVNRRLEALEPSAPELSALESSAAGQPVRALVERWGHLHAGRLGLGGLALLILFWTLASLTVA</sequence>
<name>A0ABU9ZGQ0_9HYPH</name>
<feature type="transmembrane region" description="Helical" evidence="1">
    <location>
        <begin position="75"/>
        <end position="96"/>
    </location>
</feature>
<proteinExistence type="predicted"/>
<evidence type="ECO:0000313" key="2">
    <source>
        <dbReference type="EMBL" id="MEN3230597.1"/>
    </source>
</evidence>
<comment type="caution">
    <text evidence="2">The sequence shown here is derived from an EMBL/GenBank/DDBJ whole genome shotgun (WGS) entry which is preliminary data.</text>
</comment>
<dbReference type="EMBL" id="JAQYXL010000001">
    <property type="protein sequence ID" value="MEN3230597.1"/>
    <property type="molecule type" value="Genomic_DNA"/>
</dbReference>
<evidence type="ECO:0000313" key="3">
    <source>
        <dbReference type="Proteomes" id="UP001404845"/>
    </source>
</evidence>
<feature type="transmembrane region" description="Helical" evidence="1">
    <location>
        <begin position="48"/>
        <end position="68"/>
    </location>
</feature>
<reference evidence="2 3" key="1">
    <citation type="journal article" date="2023" name="PLoS ONE">
        <title>Complete genome assembly of Hawai'i environmental nontuberculous mycobacteria reveals unexpected co-isolation with methylobacteria.</title>
        <authorList>
            <person name="Hendrix J."/>
            <person name="Epperson L.E."/>
            <person name="Tong E.I."/>
            <person name="Chan Y.L."/>
            <person name="Hasan N.A."/>
            <person name="Dawrs S.N."/>
            <person name="Norton G.J."/>
            <person name="Virdi R."/>
            <person name="Crooks J.L."/>
            <person name="Chan E.D."/>
            <person name="Honda J.R."/>
            <person name="Strong M."/>
        </authorList>
    </citation>
    <scope>NUCLEOTIDE SEQUENCE [LARGE SCALE GENOMIC DNA]</scope>
    <source>
        <strain evidence="2 3">NJH_HI01</strain>
    </source>
</reference>
<dbReference type="PANTHER" id="PTHR36535">
    <property type="entry name" value="YALI0E30327P"/>
    <property type="match status" value="1"/>
</dbReference>
<dbReference type="RefSeq" id="WP_200672252.1">
    <property type="nucleotide sequence ID" value="NZ_JACWCW010000112.1"/>
</dbReference>
<organism evidence="2 3">
    <name type="scientific">Methylorubrum rhodesianum</name>
    <dbReference type="NCBI Taxonomy" id="29427"/>
    <lineage>
        <taxon>Bacteria</taxon>
        <taxon>Pseudomonadati</taxon>
        <taxon>Pseudomonadota</taxon>
        <taxon>Alphaproteobacteria</taxon>
        <taxon>Hyphomicrobiales</taxon>
        <taxon>Methylobacteriaceae</taxon>
        <taxon>Methylorubrum</taxon>
    </lineage>
</organism>
<evidence type="ECO:0000256" key="1">
    <source>
        <dbReference type="SAM" id="Phobius"/>
    </source>
</evidence>
<protein>
    <submittedName>
        <fullName evidence="2">DUF1772 domain-containing protein</fullName>
    </submittedName>
</protein>
<keyword evidence="3" id="KW-1185">Reference proteome</keyword>
<dbReference type="InterPro" id="IPR013901">
    <property type="entry name" value="Anthrone_oxy"/>
</dbReference>
<dbReference type="Pfam" id="PF08592">
    <property type="entry name" value="Anthrone_oxy"/>
    <property type="match status" value="1"/>
</dbReference>